<evidence type="ECO:0000259" key="1">
    <source>
        <dbReference type="Pfam" id="PF00535"/>
    </source>
</evidence>
<dbReference type="Gene3D" id="3.90.550.10">
    <property type="entry name" value="Spore Coat Polysaccharide Biosynthesis Protein SpsA, Chain A"/>
    <property type="match status" value="1"/>
</dbReference>
<comment type="caution">
    <text evidence="2">The sequence shown here is derived from an EMBL/GenBank/DDBJ whole genome shotgun (WGS) entry which is preliminary data.</text>
</comment>
<organism evidence="2 3">
    <name type="scientific">Marinobacter guineae</name>
    <dbReference type="NCBI Taxonomy" id="432303"/>
    <lineage>
        <taxon>Bacteria</taxon>
        <taxon>Pseudomonadati</taxon>
        <taxon>Pseudomonadota</taxon>
        <taxon>Gammaproteobacteria</taxon>
        <taxon>Pseudomonadales</taxon>
        <taxon>Marinobacteraceae</taxon>
        <taxon>Marinobacter</taxon>
    </lineage>
</organism>
<dbReference type="SUPFAM" id="SSF53448">
    <property type="entry name" value="Nucleotide-diphospho-sugar transferases"/>
    <property type="match status" value="1"/>
</dbReference>
<dbReference type="EMBL" id="NTFI01000001">
    <property type="protein sequence ID" value="PHQ26351.1"/>
    <property type="molecule type" value="Genomic_DNA"/>
</dbReference>
<protein>
    <recommendedName>
        <fullName evidence="1">Glycosyltransferase 2-like domain-containing protein</fullName>
    </recommendedName>
</protein>
<feature type="domain" description="Glycosyltransferase 2-like" evidence="1">
    <location>
        <begin position="7"/>
        <end position="136"/>
    </location>
</feature>
<gene>
    <name evidence="2" type="ORF">CLH62_01770</name>
</gene>
<accession>A0A2G1VHT1</accession>
<dbReference type="InterPro" id="IPR001173">
    <property type="entry name" value="Glyco_trans_2-like"/>
</dbReference>
<dbReference type="CDD" id="cd00761">
    <property type="entry name" value="Glyco_tranf_GTA_type"/>
    <property type="match status" value="1"/>
</dbReference>
<reference evidence="2 3" key="1">
    <citation type="submission" date="2017-09" db="EMBL/GenBank/DDBJ databases">
        <title>The draft genome sequences of Marinobacter guineae M3B.</title>
        <authorList>
            <person name="Cao J."/>
        </authorList>
    </citation>
    <scope>NUCLEOTIDE SEQUENCE [LARGE SCALE GENOMIC DNA]</scope>
    <source>
        <strain evidence="2 3">M3B</strain>
    </source>
</reference>
<evidence type="ECO:0000313" key="2">
    <source>
        <dbReference type="EMBL" id="PHQ26351.1"/>
    </source>
</evidence>
<dbReference type="RefSeq" id="WP_099616434.1">
    <property type="nucleotide sequence ID" value="NZ_KZ319339.1"/>
</dbReference>
<dbReference type="GO" id="GO:0016758">
    <property type="term" value="F:hexosyltransferase activity"/>
    <property type="evidence" value="ECO:0007669"/>
    <property type="project" value="UniProtKB-ARBA"/>
</dbReference>
<sequence>MEWPLVSIIIPTFNRTNVLVHALNSIDYENYEAIVVDDGSTPPVRDTLDLSQFPAVKLITKPNGGISSARARAQEEAKGEYIAYLDSDDEFAPGKLQKLVALMEEHKNIHFAFHDITRFRQDGDQKIQFEKRHSDFFPNFKTEYNQTKKITDTACVIPSETAFYYLTSGTPIFPSSVVIRKSILSLVEPWNEKFLRCQDMEYFARVLCHTDALYINEPLTAMGIGEDNNSKDPMRQLTSDTEILLSLTEAIKSRAHKKQLAKAIQKRFRELGWHLKQKNRLKEAANAYRISLREKPSLNAFLNLALVVVRSNISRY</sequence>
<evidence type="ECO:0000313" key="3">
    <source>
        <dbReference type="Proteomes" id="UP000229044"/>
    </source>
</evidence>
<dbReference type="AlphaFoldDB" id="A0A2G1VHT1"/>
<dbReference type="Pfam" id="PF00535">
    <property type="entry name" value="Glycos_transf_2"/>
    <property type="match status" value="1"/>
</dbReference>
<dbReference type="PANTHER" id="PTHR22916">
    <property type="entry name" value="GLYCOSYLTRANSFERASE"/>
    <property type="match status" value="1"/>
</dbReference>
<dbReference type="Proteomes" id="UP000229044">
    <property type="component" value="Unassembled WGS sequence"/>
</dbReference>
<proteinExistence type="predicted"/>
<keyword evidence="3" id="KW-1185">Reference proteome</keyword>
<dbReference type="InterPro" id="IPR029044">
    <property type="entry name" value="Nucleotide-diphossugar_trans"/>
</dbReference>
<dbReference type="OrthoDB" id="396512at2"/>
<dbReference type="PANTHER" id="PTHR22916:SF3">
    <property type="entry name" value="UDP-GLCNAC:BETAGAL BETA-1,3-N-ACETYLGLUCOSAMINYLTRANSFERASE-LIKE PROTEIN 1"/>
    <property type="match status" value="1"/>
</dbReference>
<name>A0A2G1VHT1_9GAMM</name>